<dbReference type="AlphaFoldDB" id="A0AAD2FGU3"/>
<evidence type="ECO:0000259" key="2">
    <source>
        <dbReference type="SMART" id="SM01117"/>
    </source>
</evidence>
<sequence length="144" mass="16753">MLPNPANLMKGNAEIPEVEQVGTITLEELHKYDCKNPDRRMLSLFGIVFDVTSSEKSYGKDGAYKEYAGRDITLAIGLMKTDDQWLDRFVKMEKKWTDDAKGWVEYMESKYPKCGKLDKWDEDQETWPELTDEEKEAINKCIIM</sequence>
<gene>
    <name evidence="3" type="ORF">CYCCA115_LOCUS2053</name>
</gene>
<dbReference type="Pfam" id="PF00173">
    <property type="entry name" value="Cyt-b5"/>
    <property type="match status" value="1"/>
</dbReference>
<dbReference type="Gene3D" id="3.10.120.10">
    <property type="entry name" value="Cytochrome b5-like heme/steroid binding domain"/>
    <property type="match status" value="1"/>
</dbReference>
<dbReference type="PANTHER" id="PTHR10281:SF76">
    <property type="entry name" value="CALCUTTA CUP-RELATED"/>
    <property type="match status" value="1"/>
</dbReference>
<dbReference type="SUPFAM" id="SSF55856">
    <property type="entry name" value="Cytochrome b5-like heme/steroid binding domain"/>
    <property type="match status" value="1"/>
</dbReference>
<comment type="similarity">
    <text evidence="1">Belongs to the cytochrome b5 family. MAPR subfamily.</text>
</comment>
<dbReference type="PANTHER" id="PTHR10281">
    <property type="entry name" value="MEMBRANE-ASSOCIATED PROGESTERONE RECEPTOR COMPONENT-RELATED"/>
    <property type="match status" value="1"/>
</dbReference>
<dbReference type="GO" id="GO:0016020">
    <property type="term" value="C:membrane"/>
    <property type="evidence" value="ECO:0007669"/>
    <property type="project" value="TreeGrafter"/>
</dbReference>
<organism evidence="3 4">
    <name type="scientific">Cylindrotheca closterium</name>
    <dbReference type="NCBI Taxonomy" id="2856"/>
    <lineage>
        <taxon>Eukaryota</taxon>
        <taxon>Sar</taxon>
        <taxon>Stramenopiles</taxon>
        <taxon>Ochrophyta</taxon>
        <taxon>Bacillariophyta</taxon>
        <taxon>Bacillariophyceae</taxon>
        <taxon>Bacillariophycidae</taxon>
        <taxon>Bacillariales</taxon>
        <taxon>Bacillariaceae</taxon>
        <taxon>Cylindrotheca</taxon>
    </lineage>
</organism>
<dbReference type="InterPro" id="IPR036400">
    <property type="entry name" value="Cyt_B5-like_heme/steroid_sf"/>
</dbReference>
<feature type="domain" description="Cytochrome b5 heme-binding" evidence="2">
    <location>
        <begin position="24"/>
        <end position="118"/>
    </location>
</feature>
<reference evidence="3" key="1">
    <citation type="submission" date="2023-08" db="EMBL/GenBank/DDBJ databases">
        <authorList>
            <person name="Audoor S."/>
            <person name="Bilcke G."/>
        </authorList>
    </citation>
    <scope>NUCLEOTIDE SEQUENCE</scope>
</reference>
<proteinExistence type="inferred from homology"/>
<evidence type="ECO:0000256" key="1">
    <source>
        <dbReference type="ARBA" id="ARBA00038357"/>
    </source>
</evidence>
<name>A0AAD2FGU3_9STRA</name>
<accession>A0AAD2FGU3</accession>
<comment type="caution">
    <text evidence="3">The sequence shown here is derived from an EMBL/GenBank/DDBJ whole genome shotgun (WGS) entry which is preliminary data.</text>
</comment>
<evidence type="ECO:0000313" key="3">
    <source>
        <dbReference type="EMBL" id="CAJ1930719.1"/>
    </source>
</evidence>
<protein>
    <recommendedName>
        <fullName evidence="2">Cytochrome b5 heme-binding domain-containing protein</fullName>
    </recommendedName>
</protein>
<dbReference type="EMBL" id="CAKOGP040000113">
    <property type="protein sequence ID" value="CAJ1930719.1"/>
    <property type="molecule type" value="Genomic_DNA"/>
</dbReference>
<dbReference type="Proteomes" id="UP001295423">
    <property type="component" value="Unassembled WGS sequence"/>
</dbReference>
<keyword evidence="4" id="KW-1185">Reference proteome</keyword>
<dbReference type="InterPro" id="IPR001199">
    <property type="entry name" value="Cyt_B5-like_heme/steroid-bd"/>
</dbReference>
<evidence type="ECO:0000313" key="4">
    <source>
        <dbReference type="Proteomes" id="UP001295423"/>
    </source>
</evidence>
<dbReference type="InterPro" id="IPR050577">
    <property type="entry name" value="MAPR/NEUFC/NENF-like"/>
</dbReference>
<dbReference type="GO" id="GO:0012505">
    <property type="term" value="C:endomembrane system"/>
    <property type="evidence" value="ECO:0007669"/>
    <property type="project" value="TreeGrafter"/>
</dbReference>
<dbReference type="SMART" id="SM01117">
    <property type="entry name" value="Cyt-b5"/>
    <property type="match status" value="1"/>
</dbReference>